<dbReference type="PRINTS" id="PR00455">
    <property type="entry name" value="HTHTETR"/>
</dbReference>
<keyword evidence="1" id="KW-0805">Transcription regulation</keyword>
<dbReference type="PANTHER" id="PTHR30055:SF151">
    <property type="entry name" value="TRANSCRIPTIONAL REGULATORY PROTEIN"/>
    <property type="match status" value="1"/>
</dbReference>
<dbReference type="InterPro" id="IPR050109">
    <property type="entry name" value="HTH-type_TetR-like_transc_reg"/>
</dbReference>
<feature type="DNA-binding region" description="H-T-H motif" evidence="4">
    <location>
        <begin position="28"/>
        <end position="47"/>
    </location>
</feature>
<dbReference type="SUPFAM" id="SSF48498">
    <property type="entry name" value="Tetracyclin repressor-like, C-terminal domain"/>
    <property type="match status" value="1"/>
</dbReference>
<dbReference type="EMBL" id="JAGGDJ010000002">
    <property type="protein sequence ID" value="MBO7743256.1"/>
    <property type="molecule type" value="Genomic_DNA"/>
</dbReference>
<protein>
    <submittedName>
        <fullName evidence="6">TetR family transcriptional regulator</fullName>
    </submittedName>
</protein>
<reference evidence="6 7" key="1">
    <citation type="submission" date="2021-03" db="EMBL/GenBank/DDBJ databases">
        <title>Paenibacillus artemisicola MWE-103 whole genome sequence.</title>
        <authorList>
            <person name="Ham Y.J."/>
        </authorList>
    </citation>
    <scope>NUCLEOTIDE SEQUENCE [LARGE SCALE GENOMIC DNA]</scope>
    <source>
        <strain evidence="6 7">MWE-103</strain>
    </source>
</reference>
<comment type="caution">
    <text evidence="6">The sequence shown here is derived from an EMBL/GenBank/DDBJ whole genome shotgun (WGS) entry which is preliminary data.</text>
</comment>
<keyword evidence="2 4" id="KW-0238">DNA-binding</keyword>
<evidence type="ECO:0000256" key="4">
    <source>
        <dbReference type="PROSITE-ProRule" id="PRU00335"/>
    </source>
</evidence>
<accession>A0ABS3W4L4</accession>
<evidence type="ECO:0000259" key="5">
    <source>
        <dbReference type="PROSITE" id="PS50977"/>
    </source>
</evidence>
<dbReference type="Gene3D" id="1.10.357.10">
    <property type="entry name" value="Tetracycline Repressor, domain 2"/>
    <property type="match status" value="1"/>
</dbReference>
<dbReference type="PROSITE" id="PS50977">
    <property type="entry name" value="HTH_TETR_2"/>
    <property type="match status" value="1"/>
</dbReference>
<dbReference type="InterPro" id="IPR041478">
    <property type="entry name" value="TetR_C_27"/>
</dbReference>
<dbReference type="InterPro" id="IPR009057">
    <property type="entry name" value="Homeodomain-like_sf"/>
</dbReference>
<evidence type="ECO:0000256" key="3">
    <source>
        <dbReference type="ARBA" id="ARBA00023163"/>
    </source>
</evidence>
<dbReference type="Proteomes" id="UP000670947">
    <property type="component" value="Unassembled WGS sequence"/>
</dbReference>
<evidence type="ECO:0000313" key="6">
    <source>
        <dbReference type="EMBL" id="MBO7743256.1"/>
    </source>
</evidence>
<organism evidence="6 7">
    <name type="scientific">Paenibacillus artemisiicola</name>
    <dbReference type="NCBI Taxonomy" id="1172618"/>
    <lineage>
        <taxon>Bacteria</taxon>
        <taxon>Bacillati</taxon>
        <taxon>Bacillota</taxon>
        <taxon>Bacilli</taxon>
        <taxon>Bacillales</taxon>
        <taxon>Paenibacillaceae</taxon>
        <taxon>Paenibacillus</taxon>
    </lineage>
</organism>
<name>A0ABS3W4L4_9BACL</name>
<feature type="domain" description="HTH tetR-type" evidence="5">
    <location>
        <begin position="5"/>
        <end position="65"/>
    </location>
</feature>
<keyword evidence="7" id="KW-1185">Reference proteome</keyword>
<dbReference type="Pfam" id="PF00440">
    <property type="entry name" value="TetR_N"/>
    <property type="match status" value="1"/>
</dbReference>
<dbReference type="PANTHER" id="PTHR30055">
    <property type="entry name" value="HTH-TYPE TRANSCRIPTIONAL REGULATOR RUTR"/>
    <property type="match status" value="1"/>
</dbReference>
<dbReference type="InterPro" id="IPR001647">
    <property type="entry name" value="HTH_TetR"/>
</dbReference>
<evidence type="ECO:0000313" key="7">
    <source>
        <dbReference type="Proteomes" id="UP000670947"/>
    </source>
</evidence>
<dbReference type="RefSeq" id="WP_208846303.1">
    <property type="nucleotide sequence ID" value="NZ_JAGGDJ010000002.1"/>
</dbReference>
<dbReference type="InterPro" id="IPR036271">
    <property type="entry name" value="Tet_transcr_reg_TetR-rel_C_sf"/>
</dbReference>
<keyword evidence="3" id="KW-0804">Transcription</keyword>
<gene>
    <name evidence="6" type="ORF">I8J29_03555</name>
</gene>
<evidence type="ECO:0000256" key="1">
    <source>
        <dbReference type="ARBA" id="ARBA00023015"/>
    </source>
</evidence>
<evidence type="ECO:0000256" key="2">
    <source>
        <dbReference type="ARBA" id="ARBA00023125"/>
    </source>
</evidence>
<dbReference type="SUPFAM" id="SSF46689">
    <property type="entry name" value="Homeodomain-like"/>
    <property type="match status" value="1"/>
</dbReference>
<sequence>MAEDGLSKASILDAAEGALRKFGLAKTNMSDVARALGVSHAALYRHYENKAALRLAVVERWMGGVFEPLGAVLAEEAPPETKLYRWLSALREFKRERARQDPELFAMYAALVAETAGALEGHARLLAEQLAGIIEAGAASGAFVCKDARQAAAGVFYAFTRFHHAAHAAEWDTPESEAGFEAVWQLTLRGLGAGS</sequence>
<dbReference type="Pfam" id="PF17935">
    <property type="entry name" value="TetR_C_27"/>
    <property type="match status" value="1"/>
</dbReference>
<proteinExistence type="predicted"/>